<keyword evidence="6" id="KW-1185">Reference proteome</keyword>
<evidence type="ECO:0000256" key="4">
    <source>
        <dbReference type="SAM" id="MobiDB-lite"/>
    </source>
</evidence>
<keyword evidence="2" id="KW-0863">Zinc-finger</keyword>
<name>A0A6A5TT40_9PLEO</name>
<feature type="compositionally biased region" description="Basic and acidic residues" evidence="4">
    <location>
        <begin position="571"/>
        <end position="582"/>
    </location>
</feature>
<dbReference type="EMBL" id="ML976993">
    <property type="protein sequence ID" value="KAF1955821.1"/>
    <property type="molecule type" value="Genomic_DNA"/>
</dbReference>
<feature type="region of interest" description="Disordered" evidence="4">
    <location>
        <begin position="638"/>
        <end position="662"/>
    </location>
</feature>
<feature type="compositionally biased region" description="Polar residues" evidence="4">
    <location>
        <begin position="538"/>
        <end position="552"/>
    </location>
</feature>
<feature type="region of interest" description="Disordered" evidence="4">
    <location>
        <begin position="386"/>
        <end position="417"/>
    </location>
</feature>
<feature type="compositionally biased region" description="Polar residues" evidence="4">
    <location>
        <begin position="316"/>
        <end position="330"/>
    </location>
</feature>
<feature type="region of interest" description="Disordered" evidence="4">
    <location>
        <begin position="460"/>
        <end position="611"/>
    </location>
</feature>
<dbReference type="SUPFAM" id="SSF57903">
    <property type="entry name" value="FYVE/PHD zinc finger"/>
    <property type="match status" value="1"/>
</dbReference>
<organism evidence="5 6">
    <name type="scientific">Byssothecium circinans</name>
    <dbReference type="NCBI Taxonomy" id="147558"/>
    <lineage>
        <taxon>Eukaryota</taxon>
        <taxon>Fungi</taxon>
        <taxon>Dikarya</taxon>
        <taxon>Ascomycota</taxon>
        <taxon>Pezizomycotina</taxon>
        <taxon>Dothideomycetes</taxon>
        <taxon>Pleosporomycetidae</taxon>
        <taxon>Pleosporales</taxon>
        <taxon>Massarineae</taxon>
        <taxon>Massarinaceae</taxon>
        <taxon>Byssothecium</taxon>
    </lineage>
</organism>
<evidence type="ECO:0000256" key="3">
    <source>
        <dbReference type="ARBA" id="ARBA00022833"/>
    </source>
</evidence>
<evidence type="ECO:0000256" key="1">
    <source>
        <dbReference type="ARBA" id="ARBA00022723"/>
    </source>
</evidence>
<keyword evidence="3" id="KW-0862">Zinc</keyword>
<reference evidence="5" key="1">
    <citation type="journal article" date="2020" name="Stud. Mycol.">
        <title>101 Dothideomycetes genomes: a test case for predicting lifestyles and emergence of pathogens.</title>
        <authorList>
            <person name="Haridas S."/>
            <person name="Albert R."/>
            <person name="Binder M."/>
            <person name="Bloem J."/>
            <person name="Labutti K."/>
            <person name="Salamov A."/>
            <person name="Andreopoulos B."/>
            <person name="Baker S."/>
            <person name="Barry K."/>
            <person name="Bills G."/>
            <person name="Bluhm B."/>
            <person name="Cannon C."/>
            <person name="Castanera R."/>
            <person name="Culley D."/>
            <person name="Daum C."/>
            <person name="Ezra D."/>
            <person name="Gonzalez J."/>
            <person name="Henrissat B."/>
            <person name="Kuo A."/>
            <person name="Liang C."/>
            <person name="Lipzen A."/>
            <person name="Lutzoni F."/>
            <person name="Magnuson J."/>
            <person name="Mondo S."/>
            <person name="Nolan M."/>
            <person name="Ohm R."/>
            <person name="Pangilinan J."/>
            <person name="Park H.-J."/>
            <person name="Ramirez L."/>
            <person name="Alfaro M."/>
            <person name="Sun H."/>
            <person name="Tritt A."/>
            <person name="Yoshinaga Y."/>
            <person name="Zwiers L.-H."/>
            <person name="Turgeon B."/>
            <person name="Goodwin S."/>
            <person name="Spatafora J."/>
            <person name="Crous P."/>
            <person name="Grigoriev I."/>
        </authorList>
    </citation>
    <scope>NUCLEOTIDE SEQUENCE</scope>
    <source>
        <strain evidence="5">CBS 675.92</strain>
    </source>
</reference>
<proteinExistence type="predicted"/>
<sequence length="1038" mass="116739">MVGKDLLFRWEDSPALRHHCGFCDRPLSHPGAKTSCFGPHSEPCCRFHQAMFMRNKSHTCAMCNTADDAHSKRHNEIADRLRAIYDLCGEEEWPIVPADAEPERGRGRTREDDALGHDDDRSSASTGGWNMSKKERKELKRLERAASRPRFVTLEDRIHIGLVLHATDRRDNTDGPDTTEQVAEIEKHLRYNAQVYHEGEKRGTLRDFGNMSDVSDADVDFQGEMMRIQDTFRITELQKRNTKNKGLTGKTLREFNTLVGEFKALVVDDLLLLKKEELEIRMRRAAYLRYTNRTSFEIVRDRYEDKDWRTGEKHSAPTSENSRTSSSLPTLNEHDGEDEQVNGRETPPTPIGLTEPGSPRADNRHINRDYKRIGDNGHLETVVESPRIETSTPYKRHASGQEMAPASPSPWKSTPTVTPRPLPVLSIKIPNLAETASTTQGTGPLPALKGENVWQLFSKRNGTSSPTVKPAWQQKTSLPDPSVWPKLGLTPEPAPWDTGPSDVTQMAPNLSPAHKVGSEKRIKPTTIKPVLAEPPPKQSSRVPPTPVESTPPHTVASEQAGESKKAKKRRREAERKLRRAAEEQAASSVTTTDDQPRTPDLDADQGFPSPEMSRTYILEDMPASDDSSQYDHELASPTLRDTTDLSSHNVKVASSSSSPSLSATTLSLGVKQYPLNATVEHLKQVKAAAIHIKSRPQPGSFPTSGAAAAIKPRSSQPLGPPVTKNGRHSDWLQFRENSKVDSLTDPVHKVHGRFDGPCPFEDSSTSDCQFHNHAPYCSCHDPLAEVCHIVYPSDDHHCSIGPFNRARARKLLCYFESQEQTKGKLMMIDASIKDWLIVDGCRRTIETPLNTSVTIADIPDRFVYPDPVKREVDEYTLGYPKGRLMLQTDDYRALRGRNLQKEHPLTEAQLVKLQRVRESDSGTPICYCGDSMPREHWTDIITCNHADCSIKYFHKKCVSHFGIDKVTRWYCSQCDLFISQDASKLLDELKCMRDGEPLPDWEDRNEELMEKFRDIGRKIADFHQHVTRQQASSVGDVA</sequence>
<gene>
    <name evidence="5" type="ORF">CC80DRAFT_505134</name>
</gene>
<keyword evidence="1" id="KW-0479">Metal-binding</keyword>
<feature type="compositionally biased region" description="Low complexity" evidence="4">
    <location>
        <begin position="645"/>
        <end position="662"/>
    </location>
</feature>
<feature type="compositionally biased region" description="Basic and acidic residues" evidence="4">
    <location>
        <begin position="101"/>
        <end position="122"/>
    </location>
</feature>
<evidence type="ECO:0000256" key="2">
    <source>
        <dbReference type="ARBA" id="ARBA00022771"/>
    </source>
</evidence>
<dbReference type="AlphaFoldDB" id="A0A6A5TT40"/>
<evidence type="ECO:0000313" key="6">
    <source>
        <dbReference type="Proteomes" id="UP000800035"/>
    </source>
</evidence>
<evidence type="ECO:0000313" key="5">
    <source>
        <dbReference type="EMBL" id="KAF1955821.1"/>
    </source>
</evidence>
<dbReference type="OrthoDB" id="3642840at2759"/>
<dbReference type="Gene3D" id="3.30.40.10">
    <property type="entry name" value="Zinc/RING finger domain, C3HC4 (zinc finger)"/>
    <property type="match status" value="1"/>
</dbReference>
<dbReference type="InterPro" id="IPR013083">
    <property type="entry name" value="Znf_RING/FYVE/PHD"/>
</dbReference>
<protein>
    <recommendedName>
        <fullName evidence="7">Zinc finger PHD-type domain-containing protein</fullName>
    </recommendedName>
</protein>
<accession>A0A6A5TT40</accession>
<dbReference type="Proteomes" id="UP000800035">
    <property type="component" value="Unassembled WGS sequence"/>
</dbReference>
<feature type="region of interest" description="Disordered" evidence="4">
    <location>
        <begin position="694"/>
        <end position="731"/>
    </location>
</feature>
<feature type="compositionally biased region" description="Polar residues" evidence="4">
    <location>
        <begin position="460"/>
        <end position="479"/>
    </location>
</feature>
<dbReference type="InterPro" id="IPR011011">
    <property type="entry name" value="Znf_FYVE_PHD"/>
</dbReference>
<feature type="compositionally biased region" description="Basic and acidic residues" evidence="4">
    <location>
        <begin position="306"/>
        <end position="315"/>
    </location>
</feature>
<dbReference type="PROSITE" id="PS01359">
    <property type="entry name" value="ZF_PHD_1"/>
    <property type="match status" value="1"/>
</dbReference>
<dbReference type="InterPro" id="IPR019786">
    <property type="entry name" value="Zinc_finger_PHD-type_CS"/>
</dbReference>
<evidence type="ECO:0008006" key="7">
    <source>
        <dbReference type="Google" id="ProtNLM"/>
    </source>
</evidence>
<feature type="region of interest" description="Disordered" evidence="4">
    <location>
        <begin position="96"/>
        <end position="136"/>
    </location>
</feature>
<dbReference type="GO" id="GO:0008270">
    <property type="term" value="F:zinc ion binding"/>
    <property type="evidence" value="ECO:0007669"/>
    <property type="project" value="UniProtKB-KW"/>
</dbReference>
<feature type="region of interest" description="Disordered" evidence="4">
    <location>
        <begin position="306"/>
        <end position="365"/>
    </location>
</feature>